<sequence length="224" mass="25709">MANNPNDLPWFDRRTVLDEVQLLAVEDNNNAEHGWTKAQIKDSLIARHHDQQQQLPPGFDAEFGRVLSDLLRGDHLVTGDNPQCYKLHTVVPHHLPPWFGKDAVLQEVEKLDNQNNNNDGSTWAPIRNSLLETYHHHQQQQQQLPPGFDRLVRKMLSVLRNRGHLTRGANGPQHYTRRQAPALTDPNPIPMEEFQLGFYLGYTMGAMDGFRNGKFEGMMEGMEF</sequence>
<proteinExistence type="predicted"/>
<dbReference type="EMBL" id="CM000767">
    <property type="protein sequence ID" value="EES15527.2"/>
    <property type="molecule type" value="Genomic_DNA"/>
</dbReference>
<dbReference type="HOGENOM" id="CLU_059255_1_0_1"/>
<reference evidence="3" key="2">
    <citation type="journal article" date="2018" name="Plant J.">
        <title>The Sorghum bicolor reference genome: improved assembly, gene annotations, a transcriptome atlas, and signatures of genome organization.</title>
        <authorList>
            <person name="McCormick R.F."/>
            <person name="Truong S.K."/>
            <person name="Sreedasyam A."/>
            <person name="Jenkins J."/>
            <person name="Shu S."/>
            <person name="Sims D."/>
            <person name="Kennedy M."/>
            <person name="Amirebrahimi M."/>
            <person name="Weers B.D."/>
            <person name="McKinley B."/>
            <person name="Mattison A."/>
            <person name="Morishige D.T."/>
            <person name="Grimwood J."/>
            <person name="Schmutz J."/>
            <person name="Mullet J.E."/>
        </authorList>
    </citation>
    <scope>NUCLEOTIDE SEQUENCE [LARGE SCALE GENOMIC DNA]</scope>
    <source>
        <strain evidence="3">cv. BTx623</strain>
    </source>
</reference>
<evidence type="ECO:0000313" key="2">
    <source>
        <dbReference type="EMBL" id="EES15527.2"/>
    </source>
</evidence>
<evidence type="ECO:0000256" key="1">
    <source>
        <dbReference type="SAM" id="MobiDB-lite"/>
    </source>
</evidence>
<dbReference type="AlphaFoldDB" id="C5YQ54"/>
<keyword evidence="3" id="KW-1185">Reference proteome</keyword>
<dbReference type="OMA" id="QHYTRRQ"/>
<dbReference type="InParanoid" id="C5YQ54"/>
<reference evidence="2 3" key="1">
    <citation type="journal article" date="2009" name="Nature">
        <title>The Sorghum bicolor genome and the diversification of grasses.</title>
        <authorList>
            <person name="Paterson A.H."/>
            <person name="Bowers J.E."/>
            <person name="Bruggmann R."/>
            <person name="Dubchak I."/>
            <person name="Grimwood J."/>
            <person name="Gundlach H."/>
            <person name="Haberer G."/>
            <person name="Hellsten U."/>
            <person name="Mitros T."/>
            <person name="Poliakov A."/>
            <person name="Schmutz J."/>
            <person name="Spannagl M."/>
            <person name="Tang H."/>
            <person name="Wang X."/>
            <person name="Wicker T."/>
            <person name="Bharti A.K."/>
            <person name="Chapman J."/>
            <person name="Feltus F.A."/>
            <person name="Gowik U."/>
            <person name="Grigoriev I.V."/>
            <person name="Lyons E."/>
            <person name="Maher C.A."/>
            <person name="Martis M."/>
            <person name="Narechania A."/>
            <person name="Otillar R.P."/>
            <person name="Penning B.W."/>
            <person name="Salamov A.A."/>
            <person name="Wang Y."/>
            <person name="Zhang L."/>
            <person name="Carpita N.C."/>
            <person name="Freeling M."/>
            <person name="Gingle A.R."/>
            <person name="Hash C.T."/>
            <person name="Keller B."/>
            <person name="Klein P."/>
            <person name="Kresovich S."/>
            <person name="McCann M.C."/>
            <person name="Ming R."/>
            <person name="Peterson D.G."/>
            <person name="Mehboob-ur-Rahman"/>
            <person name="Ware D."/>
            <person name="Westhoff P."/>
            <person name="Mayer K.F."/>
            <person name="Messing J."/>
            <person name="Rokhsar D.S."/>
        </authorList>
    </citation>
    <scope>NUCLEOTIDE SEQUENCE [LARGE SCALE GENOMIC DNA]</scope>
    <source>
        <strain evidence="3">cv. BTx623</strain>
    </source>
</reference>
<gene>
    <name evidence="2" type="ORF">SORBI_3008G009400</name>
</gene>
<feature type="region of interest" description="Disordered" evidence="1">
    <location>
        <begin position="164"/>
        <end position="187"/>
    </location>
</feature>
<dbReference type="Proteomes" id="UP000000768">
    <property type="component" value="Chromosome 8"/>
</dbReference>
<accession>C5YQ54</accession>
<evidence type="ECO:0000313" key="3">
    <source>
        <dbReference type="Proteomes" id="UP000000768"/>
    </source>
</evidence>
<organism evidence="2 3">
    <name type="scientific">Sorghum bicolor</name>
    <name type="common">Sorghum</name>
    <name type="synonym">Sorghum vulgare</name>
    <dbReference type="NCBI Taxonomy" id="4558"/>
    <lineage>
        <taxon>Eukaryota</taxon>
        <taxon>Viridiplantae</taxon>
        <taxon>Streptophyta</taxon>
        <taxon>Embryophyta</taxon>
        <taxon>Tracheophyta</taxon>
        <taxon>Spermatophyta</taxon>
        <taxon>Magnoliopsida</taxon>
        <taxon>Liliopsida</taxon>
        <taxon>Poales</taxon>
        <taxon>Poaceae</taxon>
        <taxon>PACMAD clade</taxon>
        <taxon>Panicoideae</taxon>
        <taxon>Andropogonodae</taxon>
        <taxon>Andropogoneae</taxon>
        <taxon>Sorghinae</taxon>
        <taxon>Sorghum</taxon>
    </lineage>
</organism>
<name>C5YQ54_SORBI</name>
<dbReference type="Gramene" id="EES15527">
    <property type="protein sequence ID" value="EES15527"/>
    <property type="gene ID" value="SORBI_3008G009400"/>
</dbReference>
<protein>
    <submittedName>
        <fullName evidence="2">Uncharacterized protein</fullName>
    </submittedName>
</protein>